<accession>A0AA36MM69</accession>
<sequence length="136" mass="14248">MSRFVALLLSAAVVRSVAFVAPNAPNTAVHLSGASQMRAEMPRAEAEAEATSPVGAVMLASLVGLMVGLASPQMAMAEDAPAAPAPVDKKAKMKDEMAKAQAALQANAKSKQDRLKEQIQQLKDLEKTADLTYATK</sequence>
<comment type="caution">
    <text evidence="3">The sequence shown here is derived from an EMBL/GenBank/DDBJ whole genome shotgun (WGS) entry which is preliminary data.</text>
</comment>
<feature type="signal peptide" evidence="2">
    <location>
        <begin position="1"/>
        <end position="18"/>
    </location>
</feature>
<feature type="chain" id="PRO_5041589018" evidence="2">
    <location>
        <begin position="19"/>
        <end position="136"/>
    </location>
</feature>
<evidence type="ECO:0000313" key="4">
    <source>
        <dbReference type="EMBL" id="CAJ1377087.1"/>
    </source>
</evidence>
<organism evidence="3 5">
    <name type="scientific">Effrenium voratum</name>
    <dbReference type="NCBI Taxonomy" id="2562239"/>
    <lineage>
        <taxon>Eukaryota</taxon>
        <taxon>Sar</taxon>
        <taxon>Alveolata</taxon>
        <taxon>Dinophyceae</taxon>
        <taxon>Suessiales</taxon>
        <taxon>Symbiodiniaceae</taxon>
        <taxon>Effrenium</taxon>
    </lineage>
</organism>
<name>A0AA36MM69_9DINO</name>
<keyword evidence="5" id="KW-1185">Reference proteome</keyword>
<evidence type="ECO:0000313" key="3">
    <source>
        <dbReference type="EMBL" id="CAJ1377086.1"/>
    </source>
</evidence>
<feature type="compositionally biased region" description="Low complexity" evidence="1">
    <location>
        <begin position="99"/>
        <end position="109"/>
    </location>
</feature>
<dbReference type="EMBL" id="CAUJNA010000443">
    <property type="protein sequence ID" value="CAJ1377086.1"/>
    <property type="molecule type" value="Genomic_DNA"/>
</dbReference>
<dbReference type="Proteomes" id="UP001178507">
    <property type="component" value="Unassembled WGS sequence"/>
</dbReference>
<proteinExistence type="predicted"/>
<feature type="compositionally biased region" description="Basic and acidic residues" evidence="1">
    <location>
        <begin position="87"/>
        <end position="98"/>
    </location>
</feature>
<protein>
    <submittedName>
        <fullName evidence="3">Uncharacterized protein</fullName>
    </submittedName>
</protein>
<feature type="region of interest" description="Disordered" evidence="1">
    <location>
        <begin position="78"/>
        <end position="115"/>
    </location>
</feature>
<reference evidence="3" key="1">
    <citation type="submission" date="2023-08" db="EMBL/GenBank/DDBJ databases">
        <authorList>
            <person name="Chen Y."/>
            <person name="Shah S."/>
            <person name="Dougan E. K."/>
            <person name="Thang M."/>
            <person name="Chan C."/>
        </authorList>
    </citation>
    <scope>NUCLEOTIDE SEQUENCE</scope>
</reference>
<keyword evidence="2" id="KW-0732">Signal</keyword>
<dbReference type="AlphaFoldDB" id="A0AA36MM69"/>
<evidence type="ECO:0000256" key="2">
    <source>
        <dbReference type="SAM" id="SignalP"/>
    </source>
</evidence>
<dbReference type="EMBL" id="CAUJNA010000443">
    <property type="protein sequence ID" value="CAJ1377087.1"/>
    <property type="molecule type" value="Genomic_DNA"/>
</dbReference>
<gene>
    <name evidence="3" type="ORF">EVOR1521_LOCUS5984</name>
    <name evidence="4" type="ORF">EVOR1521_LOCUS5985</name>
</gene>
<evidence type="ECO:0000256" key="1">
    <source>
        <dbReference type="SAM" id="MobiDB-lite"/>
    </source>
</evidence>
<evidence type="ECO:0000313" key="5">
    <source>
        <dbReference type="Proteomes" id="UP001178507"/>
    </source>
</evidence>